<accession>A0A0A9D8C3</accession>
<evidence type="ECO:0000313" key="2">
    <source>
        <dbReference type="EMBL" id="JAD84849.1"/>
    </source>
</evidence>
<organism evidence="2">
    <name type="scientific">Arundo donax</name>
    <name type="common">Giant reed</name>
    <name type="synonym">Donax arundinaceus</name>
    <dbReference type="NCBI Taxonomy" id="35708"/>
    <lineage>
        <taxon>Eukaryota</taxon>
        <taxon>Viridiplantae</taxon>
        <taxon>Streptophyta</taxon>
        <taxon>Embryophyta</taxon>
        <taxon>Tracheophyta</taxon>
        <taxon>Spermatophyta</taxon>
        <taxon>Magnoliopsida</taxon>
        <taxon>Liliopsida</taxon>
        <taxon>Poales</taxon>
        <taxon>Poaceae</taxon>
        <taxon>PACMAD clade</taxon>
        <taxon>Arundinoideae</taxon>
        <taxon>Arundineae</taxon>
        <taxon>Arundo</taxon>
    </lineage>
</organism>
<dbReference type="EMBL" id="GBRH01213046">
    <property type="protein sequence ID" value="JAD84849.1"/>
    <property type="molecule type" value="Transcribed_RNA"/>
</dbReference>
<feature type="region of interest" description="Disordered" evidence="1">
    <location>
        <begin position="19"/>
        <end position="73"/>
    </location>
</feature>
<reference evidence="2" key="1">
    <citation type="submission" date="2014-09" db="EMBL/GenBank/DDBJ databases">
        <authorList>
            <person name="Magalhaes I.L.F."/>
            <person name="Oliveira U."/>
            <person name="Santos F.R."/>
            <person name="Vidigal T.H.D.A."/>
            <person name="Brescovit A.D."/>
            <person name="Santos A.J."/>
        </authorList>
    </citation>
    <scope>NUCLEOTIDE SEQUENCE</scope>
    <source>
        <tissue evidence="2">Shoot tissue taken approximately 20 cm above the soil surface</tissue>
    </source>
</reference>
<name>A0A0A9D8C3_ARUDO</name>
<evidence type="ECO:0000256" key="1">
    <source>
        <dbReference type="SAM" id="MobiDB-lite"/>
    </source>
</evidence>
<sequence length="73" mass="7771">MTSSRRAWRPRIRRTSLRAWSAGDGGGPVSSSRSRAAIWTHSRTRRTLSRSISQSQGPASAAREICAAGSGSG</sequence>
<dbReference type="AlphaFoldDB" id="A0A0A9D8C3"/>
<protein>
    <submittedName>
        <fullName evidence="2">Uncharacterized protein</fullName>
    </submittedName>
</protein>
<proteinExistence type="predicted"/>
<reference evidence="2" key="2">
    <citation type="journal article" date="2015" name="Data Brief">
        <title>Shoot transcriptome of the giant reed, Arundo donax.</title>
        <authorList>
            <person name="Barrero R.A."/>
            <person name="Guerrero F.D."/>
            <person name="Moolhuijzen P."/>
            <person name="Goolsby J.A."/>
            <person name="Tidwell J."/>
            <person name="Bellgard S.E."/>
            <person name="Bellgard M.I."/>
        </authorList>
    </citation>
    <scope>NUCLEOTIDE SEQUENCE</scope>
    <source>
        <tissue evidence="2">Shoot tissue taken approximately 20 cm above the soil surface</tissue>
    </source>
</reference>